<evidence type="ECO:0008006" key="4">
    <source>
        <dbReference type="Google" id="ProtNLM"/>
    </source>
</evidence>
<feature type="transmembrane region" description="Helical" evidence="1">
    <location>
        <begin position="195"/>
        <end position="221"/>
    </location>
</feature>
<evidence type="ECO:0000256" key="1">
    <source>
        <dbReference type="SAM" id="Phobius"/>
    </source>
</evidence>
<feature type="transmembrane region" description="Helical" evidence="1">
    <location>
        <begin position="146"/>
        <end position="164"/>
    </location>
</feature>
<dbReference type="OrthoDB" id="1411060at2"/>
<evidence type="ECO:0000313" key="2">
    <source>
        <dbReference type="EMBL" id="PRX55358.1"/>
    </source>
</evidence>
<reference evidence="2 3" key="1">
    <citation type="submission" date="2018-03" db="EMBL/GenBank/DDBJ databases">
        <title>Genomic Encyclopedia of Archaeal and Bacterial Type Strains, Phase II (KMG-II): from individual species to whole genera.</title>
        <authorList>
            <person name="Goeker M."/>
        </authorList>
    </citation>
    <scope>NUCLEOTIDE SEQUENCE [LARGE SCALE GENOMIC DNA]</scope>
    <source>
        <strain evidence="2 3">DSM 25027</strain>
    </source>
</reference>
<keyword evidence="1" id="KW-0812">Transmembrane</keyword>
<feature type="transmembrane region" description="Helical" evidence="1">
    <location>
        <begin position="112"/>
        <end position="134"/>
    </location>
</feature>
<feature type="transmembrane region" description="Helical" evidence="1">
    <location>
        <begin position="45"/>
        <end position="65"/>
    </location>
</feature>
<keyword evidence="1" id="KW-0472">Membrane</keyword>
<feature type="transmembrane region" description="Helical" evidence="1">
    <location>
        <begin position="77"/>
        <end position="100"/>
    </location>
</feature>
<organism evidence="2 3">
    <name type="scientific">Flagellimonas meridianipacifica</name>
    <dbReference type="NCBI Taxonomy" id="1080225"/>
    <lineage>
        <taxon>Bacteria</taxon>
        <taxon>Pseudomonadati</taxon>
        <taxon>Bacteroidota</taxon>
        <taxon>Flavobacteriia</taxon>
        <taxon>Flavobacteriales</taxon>
        <taxon>Flavobacteriaceae</taxon>
        <taxon>Flagellimonas</taxon>
    </lineage>
</organism>
<comment type="caution">
    <text evidence="2">The sequence shown here is derived from an EMBL/GenBank/DDBJ whole genome shotgun (WGS) entry which is preliminary data.</text>
</comment>
<dbReference type="EMBL" id="PVYX01000002">
    <property type="protein sequence ID" value="PRX55358.1"/>
    <property type="molecule type" value="Genomic_DNA"/>
</dbReference>
<name>A0A2T0MCY5_9FLAO</name>
<gene>
    <name evidence="2" type="ORF">CLV81_3767</name>
</gene>
<protein>
    <recommendedName>
        <fullName evidence="4">Histidine kinase N-terminal 7TM region domain-containing protein</fullName>
    </recommendedName>
</protein>
<feature type="transmembrane region" description="Helical" evidence="1">
    <location>
        <begin position="12"/>
        <end position="33"/>
    </location>
</feature>
<accession>A0A2T0MCY5</accession>
<dbReference type="AlphaFoldDB" id="A0A2T0MCY5"/>
<feature type="transmembrane region" description="Helical" evidence="1">
    <location>
        <begin position="171"/>
        <end position="189"/>
    </location>
</feature>
<sequence length="368" mass="42713">MDIVSSTQVSTFYGWWQFSVCLFAFLALLSIWYHIGKKQDDFGQVWLALSILCWSVSGLIEIISWEDIGLGLHFKEGVKSVFSLLNSLFILLALPWFRYLPKPFAPLIKSSFWRYIIGIPFVFALLPTLHKMFLVSNAVIISELDVYYALLTLFFLGFVLWESFEKRRLPLLAWLSIITIAITLLAQIYKLLDDAINLLLFSAIFKTSLIMLFFALALSWVKELTETVIPTPHQLKLRFLKKDRGSDKDSFQVSIQGFPGNEDRLIPLTPALYTLFKLFAERRLDKTDGWLEIKPKNFDVSKTYDINDHNELKRLMVALLDGLFGKQTWTKDKHFVPLKTTLFEMSEHRERKIRLLLPKENITIENNG</sequence>
<keyword evidence="1" id="KW-1133">Transmembrane helix</keyword>
<evidence type="ECO:0000313" key="3">
    <source>
        <dbReference type="Proteomes" id="UP000237640"/>
    </source>
</evidence>
<keyword evidence="3" id="KW-1185">Reference proteome</keyword>
<proteinExistence type="predicted"/>
<dbReference type="Proteomes" id="UP000237640">
    <property type="component" value="Unassembled WGS sequence"/>
</dbReference>
<dbReference type="RefSeq" id="WP_106147154.1">
    <property type="nucleotide sequence ID" value="NZ_PVYX01000002.1"/>
</dbReference>